<dbReference type="InterPro" id="IPR051548">
    <property type="entry name" value="Grx-like_ET"/>
</dbReference>
<accession>A0A381WJD4</accession>
<keyword evidence="1" id="KW-0812">Transmembrane</keyword>
<protein>
    <recommendedName>
        <fullName evidence="2">DUF547 domain-containing protein</fullName>
    </recommendedName>
</protein>
<dbReference type="AlphaFoldDB" id="A0A381WJD4"/>
<gene>
    <name evidence="3" type="ORF">METZ01_LOCUS105255</name>
</gene>
<dbReference type="InterPro" id="IPR006869">
    <property type="entry name" value="DUF547"/>
</dbReference>
<sequence length="237" mass="27590">MTKTVPLTLVVIFVVFAGIIFWFERQPPVKWTRKEFKGYSDNRFIALLQKYAGDDGKVDYHAWKNNRDDVAALEDFSTQLANVSPENHPEWFPDSTTRRAYWIQAYNALVVRGVLNRWPLKNLRKVKRSATSFLIPGKGFFYDSPIVLGGRTTNLYDLENKILRERLQDARIHFALNCASGSCPPLRARTWSEEDLDMASRDFVNDSKNVRVENNAVWLSRIFEWYREDFTGENNSP</sequence>
<feature type="non-terminal residue" evidence="3">
    <location>
        <position position="237"/>
    </location>
</feature>
<dbReference type="GO" id="GO:0009055">
    <property type="term" value="F:electron transfer activity"/>
    <property type="evidence" value="ECO:0007669"/>
    <property type="project" value="TreeGrafter"/>
</dbReference>
<dbReference type="PANTHER" id="PTHR34386">
    <property type="entry name" value="GLUTAREDOXIN"/>
    <property type="match status" value="1"/>
</dbReference>
<evidence type="ECO:0000259" key="2">
    <source>
        <dbReference type="Pfam" id="PF04784"/>
    </source>
</evidence>
<reference evidence="3" key="1">
    <citation type="submission" date="2018-05" db="EMBL/GenBank/DDBJ databases">
        <authorList>
            <person name="Lanie J.A."/>
            <person name="Ng W.-L."/>
            <person name="Kazmierczak K.M."/>
            <person name="Andrzejewski T.M."/>
            <person name="Davidsen T.M."/>
            <person name="Wayne K.J."/>
            <person name="Tettelin H."/>
            <person name="Glass J.I."/>
            <person name="Rusch D."/>
            <person name="Podicherti R."/>
            <person name="Tsui H.-C.T."/>
            <person name="Winkler M.E."/>
        </authorList>
    </citation>
    <scope>NUCLEOTIDE SEQUENCE</scope>
</reference>
<organism evidence="3">
    <name type="scientific">marine metagenome</name>
    <dbReference type="NCBI Taxonomy" id="408172"/>
    <lineage>
        <taxon>unclassified sequences</taxon>
        <taxon>metagenomes</taxon>
        <taxon>ecological metagenomes</taxon>
    </lineage>
</organism>
<keyword evidence="1" id="KW-1133">Transmembrane helix</keyword>
<evidence type="ECO:0000313" key="3">
    <source>
        <dbReference type="EMBL" id="SVA52401.1"/>
    </source>
</evidence>
<dbReference type="GO" id="GO:0045454">
    <property type="term" value="P:cell redox homeostasis"/>
    <property type="evidence" value="ECO:0007669"/>
    <property type="project" value="TreeGrafter"/>
</dbReference>
<dbReference type="PANTHER" id="PTHR34386:SF1">
    <property type="entry name" value="GLUTAREDOXIN-LIKE PROTEIN NRDH"/>
    <property type="match status" value="1"/>
</dbReference>
<evidence type="ECO:0000256" key="1">
    <source>
        <dbReference type="SAM" id="Phobius"/>
    </source>
</evidence>
<feature type="domain" description="DUF547" evidence="2">
    <location>
        <begin position="97"/>
        <end position="203"/>
    </location>
</feature>
<dbReference type="EMBL" id="UINC01011941">
    <property type="protein sequence ID" value="SVA52401.1"/>
    <property type="molecule type" value="Genomic_DNA"/>
</dbReference>
<feature type="transmembrane region" description="Helical" evidence="1">
    <location>
        <begin position="6"/>
        <end position="23"/>
    </location>
</feature>
<name>A0A381WJD4_9ZZZZ</name>
<keyword evidence="1" id="KW-0472">Membrane</keyword>
<proteinExistence type="predicted"/>
<dbReference type="Pfam" id="PF04784">
    <property type="entry name" value="DUF547"/>
    <property type="match status" value="1"/>
</dbReference>